<reference evidence="3" key="2">
    <citation type="submission" date="2013-12" db="EMBL/GenBank/DDBJ databases">
        <authorList>
            <person name="Yu Y."/>
            <person name="Lee S."/>
            <person name="de Baynast K."/>
            <person name="Wissotski M."/>
            <person name="Liu L."/>
            <person name="Talag J."/>
            <person name="Goicoechea J."/>
            <person name="Angelova A."/>
            <person name="Jetty R."/>
            <person name="Kudrna D."/>
            <person name="Golser W."/>
            <person name="Rivera L."/>
            <person name="Zhang J."/>
            <person name="Wing R."/>
        </authorList>
    </citation>
    <scope>NUCLEOTIDE SEQUENCE</scope>
</reference>
<organism evidence="2 3">
    <name type="scientific">Leersia perrieri</name>
    <dbReference type="NCBI Taxonomy" id="77586"/>
    <lineage>
        <taxon>Eukaryota</taxon>
        <taxon>Viridiplantae</taxon>
        <taxon>Streptophyta</taxon>
        <taxon>Embryophyta</taxon>
        <taxon>Tracheophyta</taxon>
        <taxon>Spermatophyta</taxon>
        <taxon>Magnoliopsida</taxon>
        <taxon>Liliopsida</taxon>
        <taxon>Poales</taxon>
        <taxon>Poaceae</taxon>
        <taxon>BOP clade</taxon>
        <taxon>Oryzoideae</taxon>
        <taxon>Oryzeae</taxon>
        <taxon>Oryzinae</taxon>
        <taxon>Leersia</taxon>
    </lineage>
</organism>
<protein>
    <submittedName>
        <fullName evidence="2">Uncharacterized protein</fullName>
    </submittedName>
</protein>
<evidence type="ECO:0000313" key="3">
    <source>
        <dbReference type="Proteomes" id="UP000032180"/>
    </source>
</evidence>
<sequence>MDWEFASNGTVLNSGGEDEEIKEEADAVRHASDPQFSISIEQHVLLPDVNREGDSVNKALVVHAEVQEHHRRRRRVATGVRPVLHVAFWARSGPKEAREGI</sequence>
<proteinExistence type="predicted"/>
<evidence type="ECO:0000313" key="2">
    <source>
        <dbReference type="EnsemblPlants" id="LPERR11G09040.1"/>
    </source>
</evidence>
<dbReference type="HOGENOM" id="CLU_2295724_0_0_1"/>
<feature type="region of interest" description="Disordered" evidence="1">
    <location>
        <begin position="1"/>
        <end position="28"/>
    </location>
</feature>
<accession>A0A0D9XRF8</accession>
<reference evidence="2 3" key="1">
    <citation type="submission" date="2012-08" db="EMBL/GenBank/DDBJ databases">
        <title>Oryza genome evolution.</title>
        <authorList>
            <person name="Wing R.A."/>
        </authorList>
    </citation>
    <scope>NUCLEOTIDE SEQUENCE</scope>
</reference>
<name>A0A0D9XRF8_9ORYZ</name>
<dbReference type="Gramene" id="LPERR11G09040.1">
    <property type="protein sequence ID" value="LPERR11G09040.1"/>
    <property type="gene ID" value="LPERR11G09040"/>
</dbReference>
<dbReference type="Proteomes" id="UP000032180">
    <property type="component" value="Chromosome 11"/>
</dbReference>
<dbReference type="AlphaFoldDB" id="A0A0D9XRF8"/>
<reference evidence="2" key="3">
    <citation type="submission" date="2015-04" db="UniProtKB">
        <authorList>
            <consortium name="EnsemblPlants"/>
        </authorList>
    </citation>
    <scope>IDENTIFICATION</scope>
</reference>
<keyword evidence="3" id="KW-1185">Reference proteome</keyword>
<dbReference type="EnsemblPlants" id="LPERR11G09040.1">
    <property type="protein sequence ID" value="LPERR11G09040.1"/>
    <property type="gene ID" value="LPERR11G09040"/>
</dbReference>
<evidence type="ECO:0000256" key="1">
    <source>
        <dbReference type="SAM" id="MobiDB-lite"/>
    </source>
</evidence>